<sequence length="278" mass="32544">MNPKITIIIPTTTDRGLLLPLAVDSILNQTVQEFEIFIIGDGMTENSRSVILELVAKDARIRFFDHPKHSRRGEEYRHEALRTCRSEYVTYMCDRDLLLPNHFQNLLNSFKKGNFISVTPYMAKGNEIFYNVISMSYFMKRGGVLSAVGHTLALYRKLPYGWRTTPEDFPTDVYMWQQFLSHTDCEPFYALEASLLYFKRGDHPGLPTSERYKELKYWVEIIKNPAILQNYEEDAHRKLLLEYVKIRTSWFSIKGRNIGELPEAIMNRIGLIFQKILK</sequence>
<dbReference type="Gene3D" id="3.90.550.10">
    <property type="entry name" value="Spore Coat Polysaccharide Biosynthesis Protein SpsA, Chain A"/>
    <property type="match status" value="1"/>
</dbReference>
<organism evidence="2 3">
    <name type="scientific">Pseudarcicella hirudinis</name>
    <dbReference type="NCBI Taxonomy" id="1079859"/>
    <lineage>
        <taxon>Bacteria</taxon>
        <taxon>Pseudomonadati</taxon>
        <taxon>Bacteroidota</taxon>
        <taxon>Cytophagia</taxon>
        <taxon>Cytophagales</taxon>
        <taxon>Flectobacillaceae</taxon>
        <taxon>Pseudarcicella</taxon>
    </lineage>
</organism>
<dbReference type="SUPFAM" id="SSF53448">
    <property type="entry name" value="Nucleotide-diphospho-sugar transferases"/>
    <property type="match status" value="1"/>
</dbReference>
<dbReference type="AlphaFoldDB" id="A0A1I5SQQ4"/>
<dbReference type="RefSeq" id="WP_092016619.1">
    <property type="nucleotide sequence ID" value="NZ_FOXH01000005.1"/>
</dbReference>
<proteinExistence type="predicted"/>
<evidence type="ECO:0000313" key="2">
    <source>
        <dbReference type="EMBL" id="SFP72961.1"/>
    </source>
</evidence>
<dbReference type="Proteomes" id="UP000199306">
    <property type="component" value="Unassembled WGS sequence"/>
</dbReference>
<gene>
    <name evidence="2" type="ORF">SAMN04515674_105152</name>
</gene>
<keyword evidence="3" id="KW-1185">Reference proteome</keyword>
<dbReference type="InterPro" id="IPR029044">
    <property type="entry name" value="Nucleotide-diphossugar_trans"/>
</dbReference>
<protein>
    <submittedName>
        <fullName evidence="2">Glycosyltransferase involved in cell wall bisynthesis</fullName>
    </submittedName>
</protein>
<dbReference type="EMBL" id="FOXH01000005">
    <property type="protein sequence ID" value="SFP72961.1"/>
    <property type="molecule type" value="Genomic_DNA"/>
</dbReference>
<dbReference type="GO" id="GO:0016740">
    <property type="term" value="F:transferase activity"/>
    <property type="evidence" value="ECO:0007669"/>
    <property type="project" value="UniProtKB-KW"/>
</dbReference>
<dbReference type="PANTHER" id="PTHR43685:SF2">
    <property type="entry name" value="GLYCOSYLTRANSFERASE 2-LIKE DOMAIN-CONTAINING PROTEIN"/>
    <property type="match status" value="1"/>
</dbReference>
<dbReference type="PANTHER" id="PTHR43685">
    <property type="entry name" value="GLYCOSYLTRANSFERASE"/>
    <property type="match status" value="1"/>
</dbReference>
<dbReference type="STRING" id="1079859.SAMN04515674_105152"/>
<dbReference type="InterPro" id="IPR001173">
    <property type="entry name" value="Glyco_trans_2-like"/>
</dbReference>
<dbReference type="OrthoDB" id="9815829at2"/>
<feature type="domain" description="Glycosyltransferase 2-like" evidence="1">
    <location>
        <begin position="6"/>
        <end position="134"/>
    </location>
</feature>
<name>A0A1I5SQQ4_9BACT</name>
<keyword evidence="2" id="KW-0808">Transferase</keyword>
<dbReference type="CDD" id="cd00761">
    <property type="entry name" value="Glyco_tranf_GTA_type"/>
    <property type="match status" value="1"/>
</dbReference>
<dbReference type="InterPro" id="IPR050834">
    <property type="entry name" value="Glycosyltransf_2"/>
</dbReference>
<reference evidence="2 3" key="1">
    <citation type="submission" date="2016-10" db="EMBL/GenBank/DDBJ databases">
        <authorList>
            <person name="de Groot N.N."/>
        </authorList>
    </citation>
    <scope>NUCLEOTIDE SEQUENCE [LARGE SCALE GENOMIC DNA]</scope>
    <source>
        <strain evidence="3">E92,LMG 26720,CCM 7988</strain>
    </source>
</reference>
<evidence type="ECO:0000259" key="1">
    <source>
        <dbReference type="Pfam" id="PF00535"/>
    </source>
</evidence>
<evidence type="ECO:0000313" key="3">
    <source>
        <dbReference type="Proteomes" id="UP000199306"/>
    </source>
</evidence>
<accession>A0A1I5SQQ4</accession>
<dbReference type="Pfam" id="PF00535">
    <property type="entry name" value="Glycos_transf_2"/>
    <property type="match status" value="1"/>
</dbReference>